<protein>
    <recommendedName>
        <fullName evidence="2">Macro domain-containing protein</fullName>
    </recommendedName>
</protein>
<evidence type="ECO:0000313" key="4">
    <source>
        <dbReference type="Proteomes" id="UP000242188"/>
    </source>
</evidence>
<organism evidence="3 4">
    <name type="scientific">Mizuhopecten yessoensis</name>
    <name type="common">Japanese scallop</name>
    <name type="synonym">Patinopecten yessoensis</name>
    <dbReference type="NCBI Taxonomy" id="6573"/>
    <lineage>
        <taxon>Eukaryota</taxon>
        <taxon>Metazoa</taxon>
        <taxon>Spiralia</taxon>
        <taxon>Lophotrochozoa</taxon>
        <taxon>Mollusca</taxon>
        <taxon>Bivalvia</taxon>
        <taxon>Autobranchia</taxon>
        <taxon>Pteriomorphia</taxon>
        <taxon>Pectinida</taxon>
        <taxon>Pectinoidea</taxon>
        <taxon>Pectinidae</taxon>
        <taxon>Mizuhopecten</taxon>
    </lineage>
</organism>
<dbReference type="SMART" id="SM00506">
    <property type="entry name" value="A1pp"/>
    <property type="match status" value="1"/>
</dbReference>
<dbReference type="SUPFAM" id="SSF52949">
    <property type="entry name" value="Macro domain-like"/>
    <property type="match status" value="1"/>
</dbReference>
<evidence type="ECO:0000256" key="1">
    <source>
        <dbReference type="SAM" id="MobiDB-lite"/>
    </source>
</evidence>
<feature type="domain" description="Macro" evidence="2">
    <location>
        <begin position="81"/>
        <end position="288"/>
    </location>
</feature>
<dbReference type="CDD" id="cd02900">
    <property type="entry name" value="Macro_Appr_pase"/>
    <property type="match status" value="1"/>
</dbReference>
<dbReference type="AlphaFoldDB" id="A0A210PT78"/>
<feature type="compositionally biased region" description="Basic and acidic residues" evidence="1">
    <location>
        <begin position="1"/>
        <end position="11"/>
    </location>
</feature>
<dbReference type="InterPro" id="IPR002589">
    <property type="entry name" value="Macro_dom"/>
</dbReference>
<dbReference type="Gene3D" id="3.40.220.10">
    <property type="entry name" value="Leucine Aminopeptidase, subunit E, domain 1"/>
    <property type="match status" value="1"/>
</dbReference>
<dbReference type="Proteomes" id="UP000242188">
    <property type="component" value="Unassembled WGS sequence"/>
</dbReference>
<keyword evidence="4" id="KW-1185">Reference proteome</keyword>
<proteinExistence type="predicted"/>
<dbReference type="OrthoDB" id="6082470at2759"/>
<name>A0A210PT78_MIZYE</name>
<sequence length="288" mass="32326">MEKKEDKKETKTSQTDSGADTNIVTGEEAEHKDAATVKTDEHSDQEANGAVTGSEHRKEEGEIKVVYKFRDFNKFMVKAWEEVFKEHCGEDGRVEVSVGDIFKGAPAADALVSPANSYGFMDGGIDMVYTRHFGWQMQHRLQEVIRKEHDGELLVGNAAIIPAYQEGQVDEEAKDEMYNEGQPIKYLISAPTMRVPMEVDGTPNSYLAFRAVLLAVQKHNRRTDVEPIRSILCPGLGTAVGQMPKGRCARQMLVAYETFVLGKCPERLKPQNLFHMVNDHDELCFSQE</sequence>
<evidence type="ECO:0000313" key="3">
    <source>
        <dbReference type="EMBL" id="OWF39700.1"/>
    </source>
</evidence>
<gene>
    <name evidence="3" type="ORF">KP79_PYT07914</name>
</gene>
<comment type="caution">
    <text evidence="3">The sequence shown here is derived from an EMBL/GenBank/DDBJ whole genome shotgun (WGS) entry which is preliminary data.</text>
</comment>
<accession>A0A210PT78</accession>
<feature type="region of interest" description="Disordered" evidence="1">
    <location>
        <begin position="1"/>
        <end position="57"/>
    </location>
</feature>
<dbReference type="Pfam" id="PF01661">
    <property type="entry name" value="Macro"/>
    <property type="match status" value="1"/>
</dbReference>
<dbReference type="InterPro" id="IPR043472">
    <property type="entry name" value="Macro_dom-like"/>
</dbReference>
<evidence type="ECO:0000259" key="2">
    <source>
        <dbReference type="PROSITE" id="PS51154"/>
    </source>
</evidence>
<dbReference type="STRING" id="6573.A0A210PT78"/>
<dbReference type="EMBL" id="NEDP02005514">
    <property type="protein sequence ID" value="OWF39700.1"/>
    <property type="molecule type" value="Genomic_DNA"/>
</dbReference>
<feature type="compositionally biased region" description="Basic and acidic residues" evidence="1">
    <location>
        <begin position="28"/>
        <end position="45"/>
    </location>
</feature>
<reference evidence="3 4" key="1">
    <citation type="journal article" date="2017" name="Nat. Ecol. Evol.">
        <title>Scallop genome provides insights into evolution of bilaterian karyotype and development.</title>
        <authorList>
            <person name="Wang S."/>
            <person name="Zhang J."/>
            <person name="Jiao W."/>
            <person name="Li J."/>
            <person name="Xun X."/>
            <person name="Sun Y."/>
            <person name="Guo X."/>
            <person name="Huan P."/>
            <person name="Dong B."/>
            <person name="Zhang L."/>
            <person name="Hu X."/>
            <person name="Sun X."/>
            <person name="Wang J."/>
            <person name="Zhao C."/>
            <person name="Wang Y."/>
            <person name="Wang D."/>
            <person name="Huang X."/>
            <person name="Wang R."/>
            <person name="Lv J."/>
            <person name="Li Y."/>
            <person name="Zhang Z."/>
            <person name="Liu B."/>
            <person name="Lu W."/>
            <person name="Hui Y."/>
            <person name="Liang J."/>
            <person name="Zhou Z."/>
            <person name="Hou R."/>
            <person name="Li X."/>
            <person name="Liu Y."/>
            <person name="Li H."/>
            <person name="Ning X."/>
            <person name="Lin Y."/>
            <person name="Zhao L."/>
            <person name="Xing Q."/>
            <person name="Dou J."/>
            <person name="Li Y."/>
            <person name="Mao J."/>
            <person name="Guo H."/>
            <person name="Dou H."/>
            <person name="Li T."/>
            <person name="Mu C."/>
            <person name="Jiang W."/>
            <person name="Fu Q."/>
            <person name="Fu X."/>
            <person name="Miao Y."/>
            <person name="Liu J."/>
            <person name="Yu Q."/>
            <person name="Li R."/>
            <person name="Liao H."/>
            <person name="Li X."/>
            <person name="Kong Y."/>
            <person name="Jiang Z."/>
            <person name="Chourrout D."/>
            <person name="Li R."/>
            <person name="Bao Z."/>
        </authorList>
    </citation>
    <scope>NUCLEOTIDE SEQUENCE [LARGE SCALE GENOMIC DNA]</scope>
    <source>
        <strain evidence="3 4">PY_sf001</strain>
    </source>
</reference>
<dbReference type="PROSITE" id="PS51154">
    <property type="entry name" value="MACRO"/>
    <property type="match status" value="1"/>
</dbReference>